<comment type="caution">
    <text evidence="1">The sequence shown here is derived from an EMBL/GenBank/DDBJ whole genome shotgun (WGS) entry which is preliminary data.</text>
</comment>
<evidence type="ECO:0000313" key="2">
    <source>
        <dbReference type="Proteomes" id="UP001144978"/>
    </source>
</evidence>
<proteinExistence type="predicted"/>
<gene>
    <name evidence="1" type="ORF">NUW54_g14609</name>
</gene>
<reference evidence="1" key="1">
    <citation type="submission" date="2022-08" db="EMBL/GenBank/DDBJ databases">
        <title>Genome Sequence of Pycnoporus sanguineus.</title>
        <authorList>
            <person name="Buettner E."/>
        </authorList>
    </citation>
    <scope>NUCLEOTIDE SEQUENCE</scope>
    <source>
        <strain evidence="1">CG-C14</strain>
    </source>
</reference>
<keyword evidence="2" id="KW-1185">Reference proteome</keyword>
<protein>
    <submittedName>
        <fullName evidence="1">Uncharacterized protein</fullName>
    </submittedName>
</protein>
<accession>A0ACC1MCK3</accession>
<dbReference type="EMBL" id="JANSHE010007694">
    <property type="protein sequence ID" value="KAJ2957307.1"/>
    <property type="molecule type" value="Genomic_DNA"/>
</dbReference>
<sequence length="290" mass="32422">MCAFSTSAWLCAGPIPVKLQPTQNDPVLARRYHHAGRASFDWLKRFPLPIISPTRRHIARHPPNHHLPLILLERLPLETPDAPSSTLKSSPWPTPFCMCIAPQQPRQRNTHLCLRDCSIHVNQPPRALCGSKEQCGNPDRPPPSRSCIAAPGTAHPNVGRRMPQPSSTVPSRGRTHKSTHRHAPQRGQHHHISRVCPCTCHMLTHNQARGRAQVPGRLELFRQKPVQLLAHRDDASGHRLDIALPVFEQFIAVQNERNLFDMASAAHQSASRSCIYQPNSSLSGSGGWRR</sequence>
<name>A0ACC1MCK3_9APHY</name>
<dbReference type="Proteomes" id="UP001144978">
    <property type="component" value="Unassembled WGS sequence"/>
</dbReference>
<organism evidence="1 2">
    <name type="scientific">Trametes sanguinea</name>
    <dbReference type="NCBI Taxonomy" id="158606"/>
    <lineage>
        <taxon>Eukaryota</taxon>
        <taxon>Fungi</taxon>
        <taxon>Dikarya</taxon>
        <taxon>Basidiomycota</taxon>
        <taxon>Agaricomycotina</taxon>
        <taxon>Agaricomycetes</taxon>
        <taxon>Polyporales</taxon>
        <taxon>Polyporaceae</taxon>
        <taxon>Trametes</taxon>
    </lineage>
</organism>
<evidence type="ECO:0000313" key="1">
    <source>
        <dbReference type="EMBL" id="KAJ2957307.1"/>
    </source>
</evidence>